<feature type="compositionally biased region" description="Basic and acidic residues" evidence="1">
    <location>
        <begin position="1224"/>
        <end position="1236"/>
    </location>
</feature>
<sequence length="1380" mass="150112">SLLSAPLRSVKTVSVSIPFVTNCRDAPSAIESAAVTSSSFLCAPPSSVFSVKVEFSRGKEIRLSRKSLPSAPVPLPSLCRDPRASLLDFTAKHYGACLFLHKVPAPLCASPRRLLHAVNLSIQQLVSASAETVFIQALIRLNSQADSGASSFDFPSPCSSGTIDFALQFTSRETRDYVSRTLLFPPSTPHLPSSRLHKVPPPNRFSTSESAHSLVYISPSSLASPAVSSSPASLEASSSRSLASSAAFRLACCEEGIGERTDVLLVLSLSPSLSVEEEILFLVQRFHCMSCIAILERTDHRTHLYGLGGETACRQTVATFESYAKRAVMNHREKVAKRTKLPPPDLTDGIRFRFFFPPKRRIVWRLFVVLESYFVAECLRLEVAAARAPWTPEQLAVGASVAAESHRLPSSAFQSSSSPQSAPPLQTSASLPRSSSSSPSSPLSCSPSSSASLSPSSLPSLPHAAPVLPSQLPRSTSFCPPFWLKIVLGGWRESGLSPPPHAWYKWLTLEAELLLVRHSRQTACFLMAEEDHGGFNEETNNEAKREEDENGETCSSPHPAVADDLADLVRETLGQKIRDDLLDVSFVGSAVRLTFRSPDCIDNILRRGSHLDGVLKREQRKATFFLHRCPFTTYLGPPKKPAESADGAVHAKTSHKNRRNGDAHACSSAFGTTSGLGSSSFDAFAQARCSKHNSRPTEDSSKALPSCSSSSSSSFSSFSCSSASSCPSSRPPSCSSCSSSRSSSLFSCPSSTAPLSALSSDSTSASAADAACGVSPLGEDALFVSSPSGEPCSTFSCFPLDPAIKRDLLLQASAASRSFASSCVAPLRGRGVREMDFDPLLLADPFSESEDEEFGDAHSPRDLVNEALSETANADDEAHARVRELYRAVEAFCLPSWHLAARRVTSVSALRRFLAENLKYPPALLPAAFVFSNGALRERTLDLDFIRNAPETLERFRRLVATLKRVWDAELTQIMVSFAVESEAEIITGFVSRNANGLASRLAQDEPSKMERRVQELRERTLRVRFYDSDTGIDYGRVGSLSDHYDIASAAYYFTHVEKPEVAVWWNSIRGARQPDREHGIAAPIAHSEFAENHTEGANSVERNRITEAGIKTASQSQDGSWSRQEKLESSDETEPRSSRGGLLSNDQKSADCSALSCAEVSRACRDSSELHHSRDSAAQMGQQGKPNFRTALTVEHPTQLADTLTRNGVEPPGKCELPRGTLSRRERAKSREQATRETTSCDGACAESTMAPRQSHPGLSFPEDFAKDRSTGASSGTVSSRRGTARTVATVEKDDKGNDWGEEVEVSRETEEGWGRSRCVEPQEEPTADGELDVYLNQKLISFAWCIYSQELGDMKMECQCARQRAKTLARRKLNERKA</sequence>
<proteinExistence type="predicted"/>
<evidence type="ECO:0000313" key="4">
    <source>
        <dbReference type="Proteomes" id="UP000028828"/>
    </source>
</evidence>
<feature type="compositionally biased region" description="Basic and acidic residues" evidence="1">
    <location>
        <begin position="1124"/>
        <end position="1138"/>
    </location>
</feature>
<feature type="region of interest" description="Disordered" evidence="1">
    <location>
        <begin position="1111"/>
        <end position="1148"/>
    </location>
</feature>
<feature type="region of interest" description="Disordered" evidence="1">
    <location>
        <begin position="535"/>
        <end position="560"/>
    </location>
</feature>
<dbReference type="GO" id="GO:0003968">
    <property type="term" value="F:RNA-directed RNA polymerase activity"/>
    <property type="evidence" value="ECO:0007669"/>
    <property type="project" value="UniProtKB-KW"/>
</dbReference>
<dbReference type="Pfam" id="PF26253">
    <property type="entry name" value="RdRP_head"/>
    <property type="match status" value="1"/>
</dbReference>
<feature type="domain" description="RDRP C-terminal head" evidence="2">
    <location>
        <begin position="962"/>
        <end position="1055"/>
    </location>
</feature>
<evidence type="ECO:0000313" key="3">
    <source>
        <dbReference type="EMBL" id="KFG31463.1"/>
    </source>
</evidence>
<keyword evidence="3" id="KW-0808">Transferase</keyword>
<feature type="compositionally biased region" description="Basic and acidic residues" evidence="1">
    <location>
        <begin position="535"/>
        <end position="547"/>
    </location>
</feature>
<dbReference type="InterPro" id="IPR058752">
    <property type="entry name" value="RDRP_C_head"/>
</dbReference>
<dbReference type="VEuPathDB" id="ToxoDB:TGP89_217182B"/>
<evidence type="ECO:0000259" key="2">
    <source>
        <dbReference type="Pfam" id="PF26253"/>
    </source>
</evidence>
<feature type="compositionally biased region" description="Polar residues" evidence="1">
    <location>
        <begin position="1113"/>
        <end position="1123"/>
    </location>
</feature>
<accession>A0A086JH45</accession>
<dbReference type="EMBL" id="AEYI02001953">
    <property type="protein sequence ID" value="KFG31463.1"/>
    <property type="molecule type" value="Genomic_DNA"/>
</dbReference>
<protein>
    <submittedName>
        <fullName evidence="3">RNA-dependent RNA polymerase RDP</fullName>
        <ecNumber evidence="3">2.7.7.48</ecNumber>
    </submittedName>
</protein>
<feature type="non-terminal residue" evidence="3">
    <location>
        <position position="1"/>
    </location>
</feature>
<dbReference type="Proteomes" id="UP000028828">
    <property type="component" value="Unassembled WGS sequence"/>
</dbReference>
<keyword evidence="3" id="KW-0696">RNA-directed RNA polymerase</keyword>
<dbReference type="PANTHER" id="PTHR24216">
    <property type="entry name" value="PAXILLIN-RELATED"/>
    <property type="match status" value="1"/>
</dbReference>
<feature type="compositionally biased region" description="Low complexity" evidence="1">
    <location>
        <begin position="702"/>
        <end position="713"/>
    </location>
</feature>
<comment type="caution">
    <text evidence="3">The sequence shown here is derived from an EMBL/GenBank/DDBJ whole genome shotgun (WGS) entry which is preliminary data.</text>
</comment>
<feature type="region of interest" description="Disordered" evidence="1">
    <location>
        <begin position="411"/>
        <end position="451"/>
    </location>
</feature>
<dbReference type="EC" id="2.7.7.48" evidence="3"/>
<name>A0A086JH45_TOXGO</name>
<feature type="region of interest" description="Disordered" evidence="1">
    <location>
        <begin position="1203"/>
        <end position="1328"/>
    </location>
</feature>
<keyword evidence="3" id="KW-0548">Nucleotidyltransferase</keyword>
<feature type="compositionally biased region" description="Polar residues" evidence="1">
    <location>
        <begin position="1272"/>
        <end position="1283"/>
    </location>
</feature>
<evidence type="ECO:0000256" key="1">
    <source>
        <dbReference type="SAM" id="MobiDB-lite"/>
    </source>
</evidence>
<feature type="compositionally biased region" description="Basic and acidic residues" evidence="1">
    <location>
        <begin position="1292"/>
        <end position="1322"/>
    </location>
</feature>
<gene>
    <name evidence="3" type="ORF">TGP89_217182B</name>
</gene>
<organism evidence="3 4">
    <name type="scientific">Toxoplasma gondii p89</name>
    <dbReference type="NCBI Taxonomy" id="943119"/>
    <lineage>
        <taxon>Eukaryota</taxon>
        <taxon>Sar</taxon>
        <taxon>Alveolata</taxon>
        <taxon>Apicomplexa</taxon>
        <taxon>Conoidasida</taxon>
        <taxon>Coccidia</taxon>
        <taxon>Eucoccidiorida</taxon>
        <taxon>Eimeriorina</taxon>
        <taxon>Sarcocystidae</taxon>
        <taxon>Toxoplasma</taxon>
    </lineage>
</organism>
<dbReference type="OrthoDB" id="10691842at2759"/>
<reference evidence="3 4" key="1">
    <citation type="submission" date="2014-03" db="EMBL/GenBank/DDBJ databases">
        <authorList>
            <person name="Sibley D."/>
            <person name="Venepally P."/>
            <person name="Karamycheva S."/>
            <person name="Hadjithomas M."/>
            <person name="Khan A."/>
            <person name="Brunk B."/>
            <person name="Roos D."/>
            <person name="Caler E."/>
            <person name="Lorenzi H."/>
        </authorList>
    </citation>
    <scope>NUCLEOTIDE SEQUENCE [LARGE SCALE GENOMIC DNA]</scope>
    <source>
        <strain evidence="4">p89</strain>
    </source>
</reference>
<feature type="region of interest" description="Disordered" evidence="1">
    <location>
        <begin position="692"/>
        <end position="713"/>
    </location>
</feature>
<feature type="region of interest" description="Disordered" evidence="1">
    <location>
        <begin position="637"/>
        <end position="662"/>
    </location>
</feature>
<dbReference type="PANTHER" id="PTHR24216:SF65">
    <property type="entry name" value="PAXILLIN-LIKE PROTEIN 1"/>
    <property type="match status" value="1"/>
</dbReference>